<feature type="region of interest" description="Disordered" evidence="2">
    <location>
        <begin position="594"/>
        <end position="619"/>
    </location>
</feature>
<feature type="coiled-coil region" evidence="1">
    <location>
        <begin position="503"/>
        <end position="560"/>
    </location>
</feature>
<sequence length="995" mass="110755">MDPLSIITGIAGIAAASAQLGVSVHAFSDKFKNAPVQMREIASNMTLLSSILQTLSTILEQGKGVYKPQVLTDTGSIMQRMKKIQDEVRKIVSSRGLRARVKWALSCGAVTELLDKIEALKSSLNLVINMIQLGIAFEEPRVPFAEESRLTQLVVCSIVEARQSIITLQQAKPALMFEPVRLLEMSGTDAIDSRVGLCGIAGAPDRAPDGQQRISKRLNAFPSKEVAGSTHLGQNSLTTAVPWDVLEPSNEQFETATWLYRTTLGSTEDPPPLSNVEDDKESTKDGHGGETVATTKPTLLRQKNDKGHTSPNTTSSTWQNLQLTKVPPPDRLRNSSVVGTAYKLLRTWTFLDTEQVIFHDPADTQVIENKYAVEYGQHDDEAQDLEDPLSDRRHFTSETYNEGLRTGSLFTPQTDDDDSESSTTIRHQFPRIPEQPHSRRPPNLFAKQPSPPPPSPPPGPPFPRSPPEVVPPPFPRPPPSPFPRPPSPPFPSPPSPPGESRWSKLEELLLAKEKKEKARAEAEKRAQDDARFDRLENLLVAQQEARIEKDRAKKRAAEEAAIAAKTENHNQYKDQLAKLEYVIRGQRDEQLKREAAREAANAAEKKSEQMEEQTTRDLQESEQRALLRACEEERDHHKQEVSRLLLAQIEWENSVSVAKNTELQRLEQQRALDESRIRKLTSIAHELLISMPGGALDPKKWYSTPHGTTQLDASDSYFIKQALDAVHHHTAENNTNNSILAVDDELDTVPKYHMLFPSLYPQATALIDSLQKHDMEPYFELQHRPKTRNNNTTLTTTSSVGTKQRLATDKYISSALLSGPLPPHGGSELYTTLLQCGWKPIYMRSCDQGQTWFHGAHPIHIRFLTPAYIPQLQLHSDTPTATPANARVLVGTDIIDEAALQLLHIEYQVCDEQPGFWVLEADMTYDDICALVSTSFMLRETRLRCSARKVGRGRTGRLALGQWGGDGEGEMEMEALGLKGGLRILDESVGVAGGK</sequence>
<evidence type="ECO:0000256" key="2">
    <source>
        <dbReference type="SAM" id="MobiDB-lite"/>
    </source>
</evidence>
<dbReference type="Proteomes" id="UP000800040">
    <property type="component" value="Unassembled WGS sequence"/>
</dbReference>
<evidence type="ECO:0008006" key="5">
    <source>
        <dbReference type="Google" id="ProtNLM"/>
    </source>
</evidence>
<feature type="compositionally biased region" description="Polar residues" evidence="2">
    <location>
        <begin position="309"/>
        <end position="323"/>
    </location>
</feature>
<feature type="compositionally biased region" description="Pro residues" evidence="2">
    <location>
        <begin position="449"/>
        <end position="497"/>
    </location>
</feature>
<organism evidence="3 4">
    <name type="scientific">Decorospora gaudefroyi</name>
    <dbReference type="NCBI Taxonomy" id="184978"/>
    <lineage>
        <taxon>Eukaryota</taxon>
        <taxon>Fungi</taxon>
        <taxon>Dikarya</taxon>
        <taxon>Ascomycota</taxon>
        <taxon>Pezizomycotina</taxon>
        <taxon>Dothideomycetes</taxon>
        <taxon>Pleosporomycetidae</taxon>
        <taxon>Pleosporales</taxon>
        <taxon>Pleosporineae</taxon>
        <taxon>Pleosporaceae</taxon>
        <taxon>Decorospora</taxon>
    </lineage>
</organism>
<evidence type="ECO:0000313" key="3">
    <source>
        <dbReference type="EMBL" id="KAF1838994.1"/>
    </source>
</evidence>
<proteinExistence type="predicted"/>
<keyword evidence="4" id="KW-1185">Reference proteome</keyword>
<dbReference type="PANTHER" id="PTHR36167:SF3">
    <property type="entry name" value="C2H2 FINGER DOMAIN TRANSCRIPTION FACTOR (EUROFUNG)-RELATED"/>
    <property type="match status" value="1"/>
</dbReference>
<keyword evidence="1" id="KW-0175">Coiled coil</keyword>
<dbReference type="InterPro" id="IPR039327">
    <property type="entry name" value="CON7-like"/>
</dbReference>
<protein>
    <recommendedName>
        <fullName evidence="5">Fungal N-terminal domain-containing protein</fullName>
    </recommendedName>
</protein>
<accession>A0A6A5KWF2</accession>
<feature type="region of interest" description="Disordered" evidence="2">
    <location>
        <begin position="263"/>
        <end position="332"/>
    </location>
</feature>
<reference evidence="3" key="1">
    <citation type="submission" date="2020-01" db="EMBL/GenBank/DDBJ databases">
        <authorList>
            <consortium name="DOE Joint Genome Institute"/>
            <person name="Haridas S."/>
            <person name="Albert R."/>
            <person name="Binder M."/>
            <person name="Bloem J."/>
            <person name="Labutti K."/>
            <person name="Salamov A."/>
            <person name="Andreopoulos B."/>
            <person name="Baker S.E."/>
            <person name="Barry K."/>
            <person name="Bills G."/>
            <person name="Bluhm B.H."/>
            <person name="Cannon C."/>
            <person name="Castanera R."/>
            <person name="Culley D.E."/>
            <person name="Daum C."/>
            <person name="Ezra D."/>
            <person name="Gonzalez J.B."/>
            <person name="Henrissat B."/>
            <person name="Kuo A."/>
            <person name="Liang C."/>
            <person name="Lipzen A."/>
            <person name="Lutzoni F."/>
            <person name="Magnuson J."/>
            <person name="Mondo S."/>
            <person name="Nolan M."/>
            <person name="Ohm R."/>
            <person name="Pangilinan J."/>
            <person name="Park H.-J."/>
            <person name="Ramirez L."/>
            <person name="Alfaro M."/>
            <person name="Sun H."/>
            <person name="Tritt A."/>
            <person name="Yoshinaga Y."/>
            <person name="Zwiers L.-H."/>
            <person name="Turgeon B.G."/>
            <person name="Goodwin S.B."/>
            <person name="Spatafora J.W."/>
            <person name="Crous P.W."/>
            <person name="Grigoriev I.V."/>
        </authorList>
    </citation>
    <scope>NUCLEOTIDE SEQUENCE</scope>
    <source>
        <strain evidence="3">P77</strain>
    </source>
</reference>
<name>A0A6A5KWF2_9PLEO</name>
<gene>
    <name evidence="3" type="ORF">BDW02DRAFT_644118</name>
</gene>
<evidence type="ECO:0000313" key="4">
    <source>
        <dbReference type="Proteomes" id="UP000800040"/>
    </source>
</evidence>
<dbReference type="PANTHER" id="PTHR36167">
    <property type="entry name" value="C2H2 FINGER DOMAIN TRANSCRIPTION FACTOR (EUROFUNG)-RELATED"/>
    <property type="match status" value="1"/>
</dbReference>
<evidence type="ECO:0000256" key="1">
    <source>
        <dbReference type="SAM" id="Coils"/>
    </source>
</evidence>
<feature type="region of interest" description="Disordered" evidence="2">
    <location>
        <begin position="398"/>
        <end position="502"/>
    </location>
</feature>
<dbReference type="EMBL" id="ML975247">
    <property type="protein sequence ID" value="KAF1838994.1"/>
    <property type="molecule type" value="Genomic_DNA"/>
</dbReference>
<dbReference type="AlphaFoldDB" id="A0A6A5KWF2"/>
<dbReference type="OrthoDB" id="3800926at2759"/>
<dbReference type="GO" id="GO:0006355">
    <property type="term" value="P:regulation of DNA-templated transcription"/>
    <property type="evidence" value="ECO:0007669"/>
    <property type="project" value="InterPro"/>
</dbReference>